<reference evidence="4 5" key="1">
    <citation type="journal article" date="2013" name="Proc. Natl. Acad. Sci. U.S.A.">
        <title>Fine-scale variation in meiotic recombination in Mimulus inferred from population shotgun sequencing.</title>
        <authorList>
            <person name="Hellsten U."/>
            <person name="Wright K.M."/>
            <person name="Jenkins J."/>
            <person name="Shu S."/>
            <person name="Yuan Y."/>
            <person name="Wessler S.R."/>
            <person name="Schmutz J."/>
            <person name="Willis J.H."/>
            <person name="Rokhsar D.S."/>
        </authorList>
    </citation>
    <scope>NUCLEOTIDE SEQUENCE [LARGE SCALE GENOMIC DNA]</scope>
    <source>
        <strain evidence="5">cv. DUN x IM62</strain>
    </source>
</reference>
<dbReference type="InterPro" id="IPR052940">
    <property type="entry name" value="Carb_Esterase_6"/>
</dbReference>
<gene>
    <name evidence="4" type="ORF">MIMGU_mgv1a024902mg</name>
</gene>
<dbReference type="InterPro" id="IPR036514">
    <property type="entry name" value="SGNH_hydro_sf"/>
</dbReference>
<name>A0A022QCY9_ERYGU</name>
<dbReference type="EMBL" id="KI632002">
    <property type="protein sequence ID" value="EYU25474.1"/>
    <property type="molecule type" value="Genomic_DNA"/>
</dbReference>
<feature type="domain" description="Sialate O-acetylesterase" evidence="3">
    <location>
        <begin position="31"/>
        <end position="264"/>
    </location>
</feature>
<evidence type="ECO:0000313" key="4">
    <source>
        <dbReference type="EMBL" id="EYU25474.1"/>
    </source>
</evidence>
<feature type="signal peptide" evidence="2">
    <location>
        <begin position="1"/>
        <end position="19"/>
    </location>
</feature>
<dbReference type="SUPFAM" id="SSF52266">
    <property type="entry name" value="SGNH hydrolase"/>
    <property type="match status" value="1"/>
</dbReference>
<keyword evidence="2" id="KW-0732">Signal</keyword>
<dbReference type="PhylomeDB" id="A0A022QCY9"/>
<dbReference type="Gene3D" id="3.40.50.1110">
    <property type="entry name" value="SGNH hydrolase"/>
    <property type="match status" value="1"/>
</dbReference>
<dbReference type="Pfam" id="PF03629">
    <property type="entry name" value="SASA"/>
    <property type="match status" value="1"/>
</dbReference>
<dbReference type="GO" id="GO:0019752">
    <property type="term" value="P:carboxylic acid metabolic process"/>
    <property type="evidence" value="ECO:0000318"/>
    <property type="project" value="GO_Central"/>
</dbReference>
<keyword evidence="5" id="KW-1185">Reference proteome</keyword>
<dbReference type="PANTHER" id="PTHR31988:SF15">
    <property type="entry name" value="ESTERASE, PUTATIVE (DUF303)-RELATED"/>
    <property type="match status" value="1"/>
</dbReference>
<feature type="chain" id="PRO_5001506772" description="Sialate O-acetylesterase domain-containing protein" evidence="2">
    <location>
        <begin position="20"/>
        <end position="270"/>
    </location>
</feature>
<dbReference type="PANTHER" id="PTHR31988">
    <property type="entry name" value="ESTERASE, PUTATIVE (DUF303)-RELATED"/>
    <property type="match status" value="1"/>
</dbReference>
<dbReference type="AlphaFoldDB" id="A0A022QCY9"/>
<organism evidence="4 5">
    <name type="scientific">Erythranthe guttata</name>
    <name type="common">Yellow monkey flower</name>
    <name type="synonym">Mimulus guttatus</name>
    <dbReference type="NCBI Taxonomy" id="4155"/>
    <lineage>
        <taxon>Eukaryota</taxon>
        <taxon>Viridiplantae</taxon>
        <taxon>Streptophyta</taxon>
        <taxon>Embryophyta</taxon>
        <taxon>Tracheophyta</taxon>
        <taxon>Spermatophyta</taxon>
        <taxon>Magnoliopsida</taxon>
        <taxon>eudicotyledons</taxon>
        <taxon>Gunneridae</taxon>
        <taxon>Pentapetalae</taxon>
        <taxon>asterids</taxon>
        <taxon>lamiids</taxon>
        <taxon>Lamiales</taxon>
        <taxon>Phrymaceae</taxon>
        <taxon>Erythranthe</taxon>
    </lineage>
</organism>
<dbReference type="OMA" id="DASDYKR"/>
<evidence type="ECO:0000313" key="5">
    <source>
        <dbReference type="Proteomes" id="UP000030748"/>
    </source>
</evidence>
<proteinExistence type="predicted"/>
<dbReference type="InterPro" id="IPR005181">
    <property type="entry name" value="SASA"/>
</dbReference>
<accession>A0A022QCY9</accession>
<evidence type="ECO:0000256" key="2">
    <source>
        <dbReference type="SAM" id="SignalP"/>
    </source>
</evidence>
<dbReference type="Proteomes" id="UP000030748">
    <property type="component" value="Unassembled WGS sequence"/>
</dbReference>
<keyword evidence="1" id="KW-0378">Hydrolase</keyword>
<dbReference type="GO" id="GO:0052689">
    <property type="term" value="F:carboxylic ester hydrolase activity"/>
    <property type="evidence" value="ECO:0000318"/>
    <property type="project" value="GO_Central"/>
</dbReference>
<dbReference type="KEGG" id="egt:105971237"/>
<evidence type="ECO:0000256" key="1">
    <source>
        <dbReference type="ARBA" id="ARBA00022801"/>
    </source>
</evidence>
<protein>
    <recommendedName>
        <fullName evidence="3">Sialate O-acetylesterase domain-containing protein</fullName>
    </recommendedName>
</protein>
<sequence length="270" mass="28722">MSSLLLLMLLAHAATLTTSTDENISDLDGTKSVFILAGQSNMAGRGNVIDGKWVPLVPPECTPSPLILRLTASLTWEMARDPLHKDIDVNNVCGIGPGMPFANSVLKKDPSIGVIGLVPCAVGGTTIDQWSKGQNLYDQLLKRAQAAVRGGGGGGGKIRGLLWFQGEEDAETAEGAQSYKEKLDKFFTDVRSDLQSPELPVIQVALASTKGNYTEEIRKVQLGIELPNVKCVDAKGLPLTGDNLHLNTDGEIQVGGLMADAFLQLTGEIN</sequence>
<dbReference type="OrthoDB" id="1487282at2759"/>
<evidence type="ECO:0000259" key="3">
    <source>
        <dbReference type="Pfam" id="PF03629"/>
    </source>
</evidence>
<dbReference type="eggNOG" id="ENOG502QTGX">
    <property type="taxonomic scope" value="Eukaryota"/>
</dbReference>